<sequence length="36" mass="4438">MEYSNYVANVFEGEKKNCKKKKFRKSKTRNKKLKRK</sequence>
<keyword evidence="2" id="KW-1185">Reference proteome</keyword>
<reference evidence="1 2" key="1">
    <citation type="journal article" date="2003" name="PLoS Biol.">
        <title>The genome sequence of Caenorhabditis briggsae: a platform for comparative genomics.</title>
        <authorList>
            <person name="Stein L.D."/>
            <person name="Bao Z."/>
            <person name="Blasiar D."/>
            <person name="Blumenthal T."/>
            <person name="Brent M.R."/>
            <person name="Chen N."/>
            <person name="Chinwalla A."/>
            <person name="Clarke L."/>
            <person name="Clee C."/>
            <person name="Coghlan A."/>
            <person name="Coulson A."/>
            <person name="D'Eustachio P."/>
            <person name="Fitch D.H."/>
            <person name="Fulton L.A."/>
            <person name="Fulton R.E."/>
            <person name="Griffiths-Jones S."/>
            <person name="Harris T.W."/>
            <person name="Hillier L.W."/>
            <person name="Kamath R."/>
            <person name="Kuwabara P.E."/>
            <person name="Mardis E.R."/>
            <person name="Marra M.A."/>
            <person name="Miner T.L."/>
            <person name="Minx P."/>
            <person name="Mullikin J.C."/>
            <person name="Plumb R.W."/>
            <person name="Rogers J."/>
            <person name="Schein J.E."/>
            <person name="Sohrmann M."/>
            <person name="Spieth J."/>
            <person name="Stajich J.E."/>
            <person name="Wei C."/>
            <person name="Willey D."/>
            <person name="Wilson R.K."/>
            <person name="Durbin R."/>
            <person name="Waterston R.H."/>
        </authorList>
    </citation>
    <scope>NUCLEOTIDE SEQUENCE [LARGE SCALE GENOMIC DNA]</scope>
    <source>
        <strain evidence="1 2">AF16</strain>
    </source>
</reference>
<dbReference type="GeneID" id="68917355"/>
<dbReference type="AlphaFoldDB" id="B6IIV0"/>
<dbReference type="RefSeq" id="XP_045099391.1">
    <property type="nucleotide sequence ID" value="XM_045243878.1"/>
</dbReference>
<proteinExistence type="predicted"/>
<dbReference type="HOGENOM" id="CLU_3360196_0_0_1"/>
<organism evidence="1 2">
    <name type="scientific">Caenorhabditis briggsae</name>
    <dbReference type="NCBI Taxonomy" id="6238"/>
    <lineage>
        <taxon>Eukaryota</taxon>
        <taxon>Metazoa</taxon>
        <taxon>Ecdysozoa</taxon>
        <taxon>Nematoda</taxon>
        <taxon>Chromadorea</taxon>
        <taxon>Rhabditida</taxon>
        <taxon>Rhabditina</taxon>
        <taxon>Rhabditomorpha</taxon>
        <taxon>Rhabditoidea</taxon>
        <taxon>Rhabditidae</taxon>
        <taxon>Peloderinae</taxon>
        <taxon>Caenorhabditis</taxon>
    </lineage>
</organism>
<dbReference type="EMBL" id="HE601226">
    <property type="protein sequence ID" value="CAR99830.1"/>
    <property type="molecule type" value="Genomic_DNA"/>
</dbReference>
<dbReference type="KEGG" id="cbr:CBG_25873"/>
<gene>
    <name evidence="1" type="ORF">CBG25873</name>
    <name evidence="1" type="ORF">CBG_25873</name>
</gene>
<dbReference type="CTD" id="68917355"/>
<evidence type="ECO:0000313" key="1">
    <source>
        <dbReference type="EMBL" id="CAR99830.1"/>
    </source>
</evidence>
<dbReference type="InParanoid" id="B6IIV0"/>
<accession>B6IIV0</accession>
<name>B6IIV0_CAEBR</name>
<protein>
    <submittedName>
        <fullName evidence="1">Protein CBG25873</fullName>
    </submittedName>
</protein>
<evidence type="ECO:0000313" key="2">
    <source>
        <dbReference type="Proteomes" id="UP000008549"/>
    </source>
</evidence>
<reference evidence="1 2" key="2">
    <citation type="journal article" date="2011" name="PLoS Genet.">
        <title>Caenorhabditis briggsae recombinant inbred line genotypes reveal inter-strain incompatibility and the evolution of recombination.</title>
        <authorList>
            <person name="Ross J.A."/>
            <person name="Koboldt D.C."/>
            <person name="Staisch J.E."/>
            <person name="Chamberlin H.M."/>
            <person name="Gupta B.P."/>
            <person name="Miller R.D."/>
            <person name="Baird S.E."/>
            <person name="Haag E.S."/>
        </authorList>
    </citation>
    <scope>NUCLEOTIDE SEQUENCE [LARGE SCALE GENOMIC DNA]</scope>
    <source>
        <strain evidence="1 2">AF16</strain>
    </source>
</reference>
<dbReference type="Proteomes" id="UP000008549">
    <property type="component" value="Unassembled WGS sequence"/>
</dbReference>